<proteinExistence type="predicted"/>
<sequence length="287" mass="30345">MPHLDSRTTQHGQTGDATHAGHATHPDLADLLDLDAQVLGTYLPAVTAWAAEHTTDVRTVLDLGAGTGVGAVALAARFPEAQVLALERSPLMIERLAAASLAHALTDRLQTVLADLDEPWPALPPVDLAWASSSLHEVTDPARVLRAVHDALRPGGVAVVIEMDALPGVLPHDVGSGRPGLEARCHAALAEAGWNAVPDWTPALAAGGLDVIEQRRFPVEVGPGDPQAEEYARAGLRHQRLALTDRLPAEDLATLDRLLADHGPDAVLSSARLTIRGSRVAWLARRP</sequence>
<dbReference type="Proteomes" id="UP000664209">
    <property type="component" value="Unassembled WGS sequence"/>
</dbReference>
<accession>A0A939LQC2</accession>
<dbReference type="RefSeq" id="WP_208056432.1">
    <property type="nucleotide sequence ID" value="NZ_JAGEMK010000007.1"/>
</dbReference>
<protein>
    <submittedName>
        <fullName evidence="3">Class I SAM-dependent methyltransferase</fullName>
    </submittedName>
</protein>
<evidence type="ECO:0000256" key="1">
    <source>
        <dbReference type="SAM" id="MobiDB-lite"/>
    </source>
</evidence>
<dbReference type="PANTHER" id="PTHR43591">
    <property type="entry name" value="METHYLTRANSFERASE"/>
    <property type="match status" value="1"/>
</dbReference>
<comment type="caution">
    <text evidence="3">The sequence shown here is derived from an EMBL/GenBank/DDBJ whole genome shotgun (WGS) entry which is preliminary data.</text>
</comment>
<feature type="domain" description="Methyltransferase type 12" evidence="2">
    <location>
        <begin position="61"/>
        <end position="157"/>
    </location>
</feature>
<feature type="region of interest" description="Disordered" evidence="1">
    <location>
        <begin position="1"/>
        <end position="22"/>
    </location>
</feature>
<dbReference type="SUPFAM" id="SSF53335">
    <property type="entry name" value="S-adenosyl-L-methionine-dependent methyltransferases"/>
    <property type="match status" value="1"/>
</dbReference>
<dbReference type="GO" id="GO:0008168">
    <property type="term" value="F:methyltransferase activity"/>
    <property type="evidence" value="ECO:0007669"/>
    <property type="project" value="UniProtKB-KW"/>
</dbReference>
<dbReference type="GO" id="GO:0032259">
    <property type="term" value="P:methylation"/>
    <property type="evidence" value="ECO:0007669"/>
    <property type="project" value="UniProtKB-KW"/>
</dbReference>
<reference evidence="3" key="1">
    <citation type="submission" date="2021-03" db="EMBL/GenBank/DDBJ databases">
        <title>Actinotalea soli sp. nov., isolated from soil.</title>
        <authorList>
            <person name="Ping W."/>
            <person name="Zhang J."/>
        </authorList>
    </citation>
    <scope>NUCLEOTIDE SEQUENCE</scope>
    <source>
        <strain evidence="3">BY-33</strain>
    </source>
</reference>
<dbReference type="PANTHER" id="PTHR43591:SF24">
    <property type="entry name" value="2-METHOXY-6-POLYPRENYL-1,4-BENZOQUINOL METHYLASE, MITOCHONDRIAL"/>
    <property type="match status" value="1"/>
</dbReference>
<keyword evidence="3" id="KW-0489">Methyltransferase</keyword>
<dbReference type="Pfam" id="PF08242">
    <property type="entry name" value="Methyltransf_12"/>
    <property type="match status" value="1"/>
</dbReference>
<dbReference type="InterPro" id="IPR013217">
    <property type="entry name" value="Methyltransf_12"/>
</dbReference>
<dbReference type="AlphaFoldDB" id="A0A939LQC2"/>
<evidence type="ECO:0000313" key="3">
    <source>
        <dbReference type="EMBL" id="MBO1752757.1"/>
    </source>
</evidence>
<dbReference type="CDD" id="cd02440">
    <property type="entry name" value="AdoMet_MTases"/>
    <property type="match status" value="1"/>
</dbReference>
<evidence type="ECO:0000259" key="2">
    <source>
        <dbReference type="Pfam" id="PF08242"/>
    </source>
</evidence>
<organism evidence="3 4">
    <name type="scientific">Actinotalea soli</name>
    <dbReference type="NCBI Taxonomy" id="2819234"/>
    <lineage>
        <taxon>Bacteria</taxon>
        <taxon>Bacillati</taxon>
        <taxon>Actinomycetota</taxon>
        <taxon>Actinomycetes</taxon>
        <taxon>Micrococcales</taxon>
        <taxon>Cellulomonadaceae</taxon>
        <taxon>Actinotalea</taxon>
    </lineage>
</organism>
<dbReference type="Gene3D" id="3.40.50.150">
    <property type="entry name" value="Vaccinia Virus protein VP39"/>
    <property type="match status" value="1"/>
</dbReference>
<name>A0A939LQC2_9CELL</name>
<evidence type="ECO:0000313" key="4">
    <source>
        <dbReference type="Proteomes" id="UP000664209"/>
    </source>
</evidence>
<keyword evidence="4" id="KW-1185">Reference proteome</keyword>
<dbReference type="InterPro" id="IPR029063">
    <property type="entry name" value="SAM-dependent_MTases_sf"/>
</dbReference>
<gene>
    <name evidence="3" type="ORF">J4G33_13170</name>
</gene>
<dbReference type="EMBL" id="JAGEMK010000007">
    <property type="protein sequence ID" value="MBO1752757.1"/>
    <property type="molecule type" value="Genomic_DNA"/>
</dbReference>
<keyword evidence="3" id="KW-0808">Transferase</keyword>